<evidence type="ECO:0000313" key="2">
    <source>
        <dbReference type="Proteomes" id="UP000696280"/>
    </source>
</evidence>
<organism evidence="1 2">
    <name type="scientific">Hymenoscyphus fraxineus</name>
    <dbReference type="NCBI Taxonomy" id="746836"/>
    <lineage>
        <taxon>Eukaryota</taxon>
        <taxon>Fungi</taxon>
        <taxon>Dikarya</taxon>
        <taxon>Ascomycota</taxon>
        <taxon>Pezizomycotina</taxon>
        <taxon>Leotiomycetes</taxon>
        <taxon>Helotiales</taxon>
        <taxon>Helotiaceae</taxon>
        <taxon>Hymenoscyphus</taxon>
    </lineage>
</organism>
<evidence type="ECO:0008006" key="3">
    <source>
        <dbReference type="Google" id="ProtNLM"/>
    </source>
</evidence>
<protein>
    <recommendedName>
        <fullName evidence="3">F-box domain-containing protein</fullName>
    </recommendedName>
</protein>
<reference evidence="1" key="1">
    <citation type="submission" date="2021-07" db="EMBL/GenBank/DDBJ databases">
        <authorList>
            <person name="Durling M."/>
        </authorList>
    </citation>
    <scope>NUCLEOTIDE SEQUENCE</scope>
</reference>
<evidence type="ECO:0000313" key="1">
    <source>
        <dbReference type="EMBL" id="CAG8961045.1"/>
    </source>
</evidence>
<dbReference type="EMBL" id="CAJVRL010000103">
    <property type="protein sequence ID" value="CAG8961045.1"/>
    <property type="molecule type" value="Genomic_DNA"/>
</dbReference>
<proteinExistence type="predicted"/>
<gene>
    <name evidence="1" type="ORF">HYFRA_00002585</name>
</gene>
<sequence>MSLPNEIWRTICELSEVETAKNLRLVNKQLSIVAAERALRVVRLTLFPPSISTLSEMCENSHFSRHPAQINICECRLKEGMLLPKLKTFPDWDGRENEARNLETVHHRLFTTEGATKVLTDAIRGLPNLKSIVLGNRYGDVCPTAKYISSHLGTENSVVECLGAQSLFKPLVQAVLASNRAIDKLFIRAATGPSCWSVENQQWMQVTTMPFSALKLLAIYLELAKEGDVISSDHQAGNFPPSPSAVRSIFVAAANVERLYLMNSRVNPDRYGFGERLPRWNGAGAFENILWPRLRDITITNCRLDANILTTFLIRHSKPLKSLIFYSNELTGDFDNASGSNTWEAVISILARNLKLSFVGLGDLTDRRQTSSLFTYQATPRESRIDLKTLLRVWEKELKLYLRESRGDPSWAGYLPVLTKPRVLACEFRI</sequence>
<comment type="caution">
    <text evidence="1">The sequence shown here is derived from an EMBL/GenBank/DDBJ whole genome shotgun (WGS) entry which is preliminary data.</text>
</comment>
<accession>A0A9N9L633</accession>
<keyword evidence="2" id="KW-1185">Reference proteome</keyword>
<dbReference type="Proteomes" id="UP000696280">
    <property type="component" value="Unassembled WGS sequence"/>
</dbReference>
<name>A0A9N9L633_9HELO</name>
<dbReference type="AlphaFoldDB" id="A0A9N9L633"/>